<reference evidence="1 2" key="1">
    <citation type="submission" date="2019-06" db="EMBL/GenBank/DDBJ databases">
        <title>Genome Sequence of the Brown Rot Fungal Pathogen Monilinia laxa.</title>
        <authorList>
            <person name="De Miccolis Angelini R.M."/>
            <person name="Landi L."/>
            <person name="Abate D."/>
            <person name="Pollastro S."/>
            <person name="Romanazzi G."/>
            <person name="Faretra F."/>
        </authorList>
    </citation>
    <scope>NUCLEOTIDE SEQUENCE [LARGE SCALE GENOMIC DNA]</scope>
    <source>
        <strain evidence="1 2">Mlax316</strain>
    </source>
</reference>
<comment type="caution">
    <text evidence="1">The sequence shown here is derived from an EMBL/GenBank/DDBJ whole genome shotgun (WGS) entry which is preliminary data.</text>
</comment>
<protein>
    <submittedName>
        <fullName evidence="1">Uncharacterized protein</fullName>
    </submittedName>
</protein>
<organism evidence="1 2">
    <name type="scientific">Monilinia laxa</name>
    <name type="common">Brown rot fungus</name>
    <name type="synonym">Sclerotinia laxa</name>
    <dbReference type="NCBI Taxonomy" id="61186"/>
    <lineage>
        <taxon>Eukaryota</taxon>
        <taxon>Fungi</taxon>
        <taxon>Dikarya</taxon>
        <taxon>Ascomycota</taxon>
        <taxon>Pezizomycotina</taxon>
        <taxon>Leotiomycetes</taxon>
        <taxon>Helotiales</taxon>
        <taxon>Sclerotiniaceae</taxon>
        <taxon>Monilinia</taxon>
    </lineage>
</organism>
<sequence>MAFLSLPIADRPKVEMLERYLDIMCEKETGRVVMVTPRVSQSPQWHQSLHLLQSPQSLSSIHSSQLLQLPQSYNEEISSSIFELSENYPETPIIPIEFTRFSELHEKARCKIWHFARPEARHVKIQ</sequence>
<proteinExistence type="predicted"/>
<dbReference type="EMBL" id="VIGI01000002">
    <property type="protein sequence ID" value="KAB8304028.1"/>
    <property type="molecule type" value="Genomic_DNA"/>
</dbReference>
<gene>
    <name evidence="1" type="ORF">EYC80_005375</name>
</gene>
<dbReference type="Proteomes" id="UP000326757">
    <property type="component" value="Unassembled WGS sequence"/>
</dbReference>
<evidence type="ECO:0000313" key="1">
    <source>
        <dbReference type="EMBL" id="KAB8304028.1"/>
    </source>
</evidence>
<evidence type="ECO:0000313" key="2">
    <source>
        <dbReference type="Proteomes" id="UP000326757"/>
    </source>
</evidence>
<name>A0A5N6KK28_MONLA</name>
<keyword evidence="2" id="KW-1185">Reference proteome</keyword>
<dbReference type="AlphaFoldDB" id="A0A5N6KK28"/>
<accession>A0A5N6KK28</accession>
<dbReference type="OrthoDB" id="3557569at2759"/>